<dbReference type="RefSeq" id="YP_010790597.1">
    <property type="nucleotide sequence ID" value="NC_075450.1"/>
</dbReference>
<keyword evidence="14" id="KW-1185">Reference proteome</keyword>
<accession>A0A3G9EWM4</accession>
<proteinExistence type="inferred from homology"/>
<comment type="function">
    <text evidence="10">Plays a major role to prevent cellular inhibition of viral genome replication. Assembles an SCF-like E3 ubiquitin ligase complex based on the cellular proteins ELOB, ELOC, CUL5 and RBX1, in cooperation with viral E4orf6. This viral RING-type ligase ubiquitinates cellular substrates and targets them to proteasomal degradation: TP53/p53, LIG4, MRE11-RAD50-NBS1 (MRN) complex, ITGA3, DAXX and BLM. E1B-55K probably acts as the substrate-specific adapter of the SCF-like E3 ubiquitin ligase complex. Degradation of host TP53/p53 activity is essential for preventing E1A-induced TP53 accumulation that would otherwise lead to cell apoptosis and growth arrest. E1B-55K also inactivates TP53 transcription-factor activity by binding its transactivation domain. E1B-55K also functions as a SUMO1 E3 ligase for TP53 which causes the latter to be sequestered in promyelocytic leukemia (PML) nuclear bodies thereby contributing to maximal inhibition of TP53 function.</text>
</comment>
<organism evidence="13 14">
    <name type="scientific">Bat mastadenovirus</name>
    <dbReference type="NCBI Taxonomy" id="740971"/>
    <lineage>
        <taxon>Viruses</taxon>
        <taxon>Varidnaviria</taxon>
        <taxon>Bamfordvirae</taxon>
        <taxon>Preplasmiviricota</taxon>
        <taxon>Polisuviricotina</taxon>
        <taxon>Pharingeaviricetes</taxon>
        <taxon>Rowavirales</taxon>
        <taxon>Adenoviridae</taxon>
        <taxon>Mastadenovirus</taxon>
        <taxon>Mastadenovirus asiensse</taxon>
    </lineage>
</organism>
<keyword evidence="5" id="KW-0244">Early protein</keyword>
<dbReference type="KEGG" id="vg:80528005"/>
<feature type="region of interest" description="Disordered" evidence="12">
    <location>
        <begin position="1"/>
        <end position="31"/>
    </location>
</feature>
<evidence type="ECO:0000256" key="11">
    <source>
        <dbReference type="ARBA" id="ARBA00046912"/>
    </source>
</evidence>
<protein>
    <recommendedName>
        <fullName evidence="4">E1B 55 kDa protein</fullName>
    </recommendedName>
    <alternativeName>
        <fullName evidence="8">E1B protein, large T-antigen</fullName>
    </alternativeName>
    <alternativeName>
        <fullName evidence="9">E1B-495R</fullName>
    </alternativeName>
</protein>
<comment type="subcellular location">
    <subcellularLocation>
        <location evidence="2">Host cytoplasm</location>
    </subcellularLocation>
    <subcellularLocation>
        <location evidence="1">Host nucleus</location>
    </subcellularLocation>
</comment>
<name>A0A3G9EWM4_9ADEN</name>
<evidence type="ECO:0000256" key="9">
    <source>
        <dbReference type="ARBA" id="ARBA00031863"/>
    </source>
</evidence>
<evidence type="ECO:0000256" key="6">
    <source>
        <dbReference type="ARBA" id="ARBA00023200"/>
    </source>
</evidence>
<evidence type="ECO:0000256" key="2">
    <source>
        <dbReference type="ARBA" id="ARBA00004192"/>
    </source>
</evidence>
<evidence type="ECO:0000313" key="13">
    <source>
        <dbReference type="EMBL" id="BBE29301.1"/>
    </source>
</evidence>
<dbReference type="SUPFAM" id="SSF51126">
    <property type="entry name" value="Pectin lyase-like"/>
    <property type="match status" value="1"/>
</dbReference>
<dbReference type="EMBL" id="LC385827">
    <property type="protein sequence ID" value="BBE29301.1"/>
    <property type="molecule type" value="Genomic_DNA"/>
</dbReference>
<evidence type="ECO:0000256" key="3">
    <source>
        <dbReference type="ARBA" id="ARBA00008605"/>
    </source>
</evidence>
<dbReference type="InterPro" id="IPR011050">
    <property type="entry name" value="Pectin_lyase_fold/virulence"/>
</dbReference>
<evidence type="ECO:0000256" key="12">
    <source>
        <dbReference type="SAM" id="MobiDB-lite"/>
    </source>
</evidence>
<dbReference type="InterPro" id="IPR002612">
    <property type="entry name" value="Adeno_E1B_55kDa"/>
</dbReference>
<keyword evidence="7" id="KW-0945">Host-virus interaction</keyword>
<evidence type="ECO:0000256" key="4">
    <source>
        <dbReference type="ARBA" id="ARBA00022118"/>
    </source>
</evidence>
<reference evidence="14" key="1">
    <citation type="submission" date="2018-05" db="EMBL/GenBank/DDBJ databases">
        <title>Isolation of two bat adenoviruses from Japanese wild bats.</title>
        <authorList>
            <person name="Kobayashi T."/>
            <person name="Murakami S."/>
            <person name="Horimoto T."/>
        </authorList>
    </citation>
    <scope>NUCLEOTIDE SEQUENCE [LARGE SCALE GENOMIC DNA]</scope>
    <source>
        <strain evidence="14">Vs9</strain>
    </source>
</reference>
<evidence type="ECO:0000256" key="7">
    <source>
        <dbReference type="ARBA" id="ARBA00023323"/>
    </source>
</evidence>
<evidence type="ECO:0000313" key="14">
    <source>
        <dbReference type="Proteomes" id="UP000319764"/>
    </source>
</evidence>
<dbReference type="GeneID" id="80528005"/>
<dbReference type="GO" id="GO:0052150">
    <property type="term" value="P:symbiont-mediated perturbation of host apoptosis"/>
    <property type="evidence" value="ECO:0007669"/>
    <property type="project" value="UniProtKB-KW"/>
</dbReference>
<comment type="subunit">
    <text evidence="11">Interacts with host PML-4 and PML-5; this interaction promotes efficient subnuclear targeting of E1B-55K to PML nuclear bodies. Interacts with E4-ORF3 protein. Interacts with E4-ORF6 protein.</text>
</comment>
<evidence type="ECO:0000256" key="10">
    <source>
        <dbReference type="ARBA" id="ARBA00046084"/>
    </source>
</evidence>
<evidence type="ECO:0000256" key="5">
    <source>
        <dbReference type="ARBA" id="ARBA00022518"/>
    </source>
</evidence>
<evidence type="ECO:0000256" key="8">
    <source>
        <dbReference type="ARBA" id="ARBA00030428"/>
    </source>
</evidence>
<dbReference type="Proteomes" id="UP000319764">
    <property type="component" value="Segment"/>
</dbReference>
<comment type="similarity">
    <text evidence="3">Belongs to the adenoviridae E1B 55 kDa protein family.</text>
</comment>
<dbReference type="GO" id="GO:0042025">
    <property type="term" value="C:host cell nucleus"/>
    <property type="evidence" value="ECO:0007669"/>
    <property type="project" value="UniProtKB-SubCell"/>
</dbReference>
<keyword evidence="7" id="KW-1119">Modulation of host cell apoptosis by virus</keyword>
<keyword evidence="6" id="KW-1035">Host cytoplasm</keyword>
<sequence>MEQNAAVEASNGGAGERGRGRQGGGRRRFRGRNSCGAVWDRHWGQRRGSPGIVTSSLDPLHALHGIEFDHSVDSNSMGTVAFETVEANEQVNGPTDNVNFENIIPYRVKPGDDLALAIKTHAKITLDTSAEYVISETIKITGACYIIGNAAVIKSSIVGMPLFEVLNADSIPCIGFMERVCFSNLIFQCTGGDMAVCCCSHRNVMFHGCVFSGPHMLCLDLRAGGEVRGCQFFGAVCAIRSRGLYSVRVKNNTFEKCVFGVVTGSRSSFSHCLFRDCTCSLRLGGQGSITHCQFIVTAVEEAPMNLQLCTCEGNGAHVAALGNLHIASHRDSPWPKFVNNVFLRMRVYLGRRAGVFSPKYCMFGMSVIAAPRGVAQRVYMFSVYDSSCAIMQLSPMDELTAERLCTCGGRHCTPRMRATYVTDTRIDREVNSLDTAEFSSSDDEY</sequence>
<dbReference type="GO" id="GO:0030430">
    <property type="term" value="C:host cell cytoplasm"/>
    <property type="evidence" value="ECO:0007669"/>
    <property type="project" value="UniProtKB-SubCell"/>
</dbReference>
<dbReference type="Pfam" id="PF01696">
    <property type="entry name" value="Adeno_E1B_55K"/>
    <property type="match status" value="1"/>
</dbReference>
<evidence type="ECO:0000256" key="1">
    <source>
        <dbReference type="ARBA" id="ARBA00004147"/>
    </source>
</evidence>